<sequence>MGYQQQHTDGDFRVVFLHGSGGGPDTSFMDFFTEQMIAFGAEVVRPDFPYWEKVRETGKTRPPNKMPVLVDAIDELLAMLQQDGKPLVLMGKSLGSRVMLRLADKHQASKLIALGFPFYPPQKPENSRLQELAMTSVSGLILQGTRDPFSKPLQAAKVELPNNWQLQWLDGADHSFAATKAKAANTAGLWRQAANAIKEFMQ</sequence>
<dbReference type="Pfam" id="PF20408">
    <property type="entry name" value="Abhydrolase_11"/>
    <property type="match status" value="1"/>
</dbReference>
<gene>
    <name evidence="2" type="ORF">CWI81_02105</name>
</gene>
<dbReference type="Proteomes" id="UP000287908">
    <property type="component" value="Unassembled WGS sequence"/>
</dbReference>
<dbReference type="GO" id="GO:0016787">
    <property type="term" value="F:hydrolase activity"/>
    <property type="evidence" value="ECO:0007669"/>
    <property type="project" value="UniProtKB-KW"/>
</dbReference>
<dbReference type="EMBL" id="PIQF01000001">
    <property type="protein sequence ID" value="RUO78119.1"/>
    <property type="molecule type" value="Genomic_DNA"/>
</dbReference>
<dbReference type="InterPro" id="IPR026555">
    <property type="entry name" value="NSL3/Tex30"/>
</dbReference>
<dbReference type="InterPro" id="IPR029058">
    <property type="entry name" value="AB_hydrolase_fold"/>
</dbReference>
<proteinExistence type="predicted"/>
<evidence type="ECO:0000313" key="3">
    <source>
        <dbReference type="Proteomes" id="UP000287908"/>
    </source>
</evidence>
<dbReference type="OrthoDB" id="652634at2"/>
<comment type="caution">
    <text evidence="2">The sequence shown here is derived from an EMBL/GenBank/DDBJ whole genome shotgun (WGS) entry which is preliminary data.</text>
</comment>
<dbReference type="AlphaFoldDB" id="A0A432ZJK8"/>
<protein>
    <submittedName>
        <fullName evidence="2">Alpha/beta hydrolase</fullName>
    </submittedName>
</protein>
<organism evidence="2 3">
    <name type="scientific">Idiomarina seosinensis</name>
    <dbReference type="NCBI Taxonomy" id="281739"/>
    <lineage>
        <taxon>Bacteria</taxon>
        <taxon>Pseudomonadati</taxon>
        <taxon>Pseudomonadota</taxon>
        <taxon>Gammaproteobacteria</taxon>
        <taxon>Alteromonadales</taxon>
        <taxon>Idiomarinaceae</taxon>
        <taxon>Idiomarina</taxon>
    </lineage>
</organism>
<dbReference type="InterPro" id="IPR046879">
    <property type="entry name" value="KANL3/Tex30_Abhydrolase"/>
</dbReference>
<feature type="domain" description="KANL3/Tex30 alpha/beta hydrolase-like" evidence="1">
    <location>
        <begin position="12"/>
        <end position="202"/>
    </location>
</feature>
<evidence type="ECO:0000259" key="1">
    <source>
        <dbReference type="Pfam" id="PF20408"/>
    </source>
</evidence>
<keyword evidence="3" id="KW-1185">Reference proteome</keyword>
<dbReference type="PANTHER" id="PTHR13136:SF11">
    <property type="entry name" value="TESTIS-EXPRESSED PROTEIN 30"/>
    <property type="match status" value="1"/>
</dbReference>
<reference evidence="2 3" key="1">
    <citation type="journal article" date="2011" name="Front. Microbiol.">
        <title>Genomic signatures of strain selection and enhancement in Bacillus atrophaeus var. globigii, a historical biowarfare simulant.</title>
        <authorList>
            <person name="Gibbons H.S."/>
            <person name="Broomall S.M."/>
            <person name="McNew L.A."/>
            <person name="Daligault H."/>
            <person name="Chapman C."/>
            <person name="Bruce D."/>
            <person name="Karavis M."/>
            <person name="Krepps M."/>
            <person name="McGregor P.A."/>
            <person name="Hong C."/>
            <person name="Park K.H."/>
            <person name="Akmal A."/>
            <person name="Feldman A."/>
            <person name="Lin J.S."/>
            <person name="Chang W.E."/>
            <person name="Higgs B.W."/>
            <person name="Demirev P."/>
            <person name="Lindquist J."/>
            <person name="Liem A."/>
            <person name="Fochler E."/>
            <person name="Read T.D."/>
            <person name="Tapia R."/>
            <person name="Johnson S."/>
            <person name="Bishop-Lilly K.A."/>
            <person name="Detter C."/>
            <person name="Han C."/>
            <person name="Sozhamannan S."/>
            <person name="Rosenzweig C.N."/>
            <person name="Skowronski E.W."/>
        </authorList>
    </citation>
    <scope>NUCLEOTIDE SEQUENCE [LARGE SCALE GENOMIC DNA]</scope>
    <source>
        <strain evidence="2 3">CL-SP19</strain>
    </source>
</reference>
<evidence type="ECO:0000313" key="2">
    <source>
        <dbReference type="EMBL" id="RUO78119.1"/>
    </source>
</evidence>
<dbReference type="PANTHER" id="PTHR13136">
    <property type="entry name" value="TESTIS DEVELOPMENT PROTEIN PRTD"/>
    <property type="match status" value="1"/>
</dbReference>
<dbReference type="SUPFAM" id="SSF53474">
    <property type="entry name" value="alpha/beta-Hydrolases"/>
    <property type="match status" value="1"/>
</dbReference>
<keyword evidence="2" id="KW-0378">Hydrolase</keyword>
<accession>A0A432ZJK8</accession>
<dbReference type="Gene3D" id="3.40.50.1820">
    <property type="entry name" value="alpha/beta hydrolase"/>
    <property type="match status" value="1"/>
</dbReference>
<name>A0A432ZJK8_9GAMM</name>